<feature type="transmembrane region" description="Helical" evidence="3">
    <location>
        <begin position="1003"/>
        <end position="1025"/>
    </location>
</feature>
<feature type="transmembrane region" description="Helical" evidence="3">
    <location>
        <begin position="923"/>
        <end position="945"/>
    </location>
</feature>
<dbReference type="Proteomes" id="UP000005238">
    <property type="component" value="Unassembled WGS sequence"/>
</dbReference>
<feature type="compositionally biased region" description="Acidic residues" evidence="2">
    <location>
        <begin position="723"/>
        <end position="761"/>
    </location>
</feature>
<feature type="coiled-coil region" evidence="1">
    <location>
        <begin position="1148"/>
        <end position="1211"/>
    </location>
</feature>
<feature type="region of interest" description="Disordered" evidence="2">
    <location>
        <begin position="703"/>
        <end position="809"/>
    </location>
</feature>
<dbReference type="EnsemblProtists" id="Phyra86184">
    <property type="protein sequence ID" value="Phyra86184"/>
    <property type="gene ID" value="Phyra86184"/>
</dbReference>
<evidence type="ECO:0000256" key="3">
    <source>
        <dbReference type="SAM" id="Phobius"/>
    </source>
</evidence>
<dbReference type="InterPro" id="IPR045122">
    <property type="entry name" value="Csc1-like"/>
</dbReference>
<feature type="region of interest" description="Disordered" evidence="2">
    <location>
        <begin position="75"/>
        <end position="249"/>
    </location>
</feature>
<sequence length="1470" mass="161221">MSIDDELDGELAALSSSSSSSDSDSSDSSDSDSDDDGDDPMPDNADKNEVVVATEGAEMGGNKNLREANLSAVSAATSLTRTAPKPSIELGMKKGAAETTEQQTKDSVEKKPVTAVEDAYSPVVTPEFHPPTPEPLRLDASAAPETQSTDNEQSATGVGSQDNDAPEKFPDTSQVKKTGDKGVTSAPDTNAVVDAQPSPSDQTSDLPLCDSVPSSAQPGELETPESDGVSGDTFPEKDSTIGRSRKADEAKLGDSTIIAHKKVKLTEAPVQVENGPGEKVAKARAATDSKTVKKKTAAKVETKEELRMKNSFTAFKQAIVLGQGEEAGNEYARRTIALLVNQSSKFIDTHAAHVTTLCQTLAVAYRKLDVTPMMVHLRGLLVEERHSIGDFLSVSRVQVQVAALQIKVSHDKVFLAHICALHTHLCQSTGQLARSRVLLFELLRDNPNIRGLYFAMGMLEIYPAILEREFDQHCVERQVVLKETLQQVLVAIACVAAERQELLLHQSSITMMHRIADAVQMPELEEVDGGGPSFSRSCVEKLFEKLAASCQPEGQGKHVPVNYFEIAKSLEVCTAVYGLDAITEVLSIERCQELFSHANAEAKSGIIFVVGHIAMAVAPKTSDTQSPRTRSEQYVENVIEWLYHILSAETSDDKTSPDDRFKVLLGCSTVCVELIVEYSALAGLDSRRRVLCAVVKWFDATPSEESPVEVAADSPELQQPDVAGDDEEEQSSPVEAAEDEDSEDEDSEDEDPADEDPEGDQQADTLPEEGVTSDEAVLPEDTADAPSDEGAVEDGLDQEASNQAEAPVSVEQVEVKDAAAEPAVNGDEPHQALDMTSLESTLPAESPRQKAPTSLARAASRLTGSFRQGMTRDERIKSMVGVAEGKARKDRLGEGMKSAFQADMDDIGALGIGMQLYFMLTKYLSVVFLIMGIISLPAIVVNTYGHGITSKMVDPLQLAYSSIGNGGVNSDTAASARSCLPLGDIDCTWETVDTPLTTNPKTVTWIVTSTDVLYSFFFMCFLLFYSYRAKTSIKEHQNKHLTPARYAVLVRGLPKDATEKEILDHFNTRYDLSKEEEYSKLWFGCCWGRRHKVKRSRSKKAVNRNVVSNVDHLEGSTTTNKDLYLQTWIAQVSVAHPTGGLLRTFLSMESLGQKKKEMDELIRTLEAEKSYSPMNFKSADEKLIHASKKKFEKLEDRLEKKRRKIKAIRDVLPEDDTALEKKKMKQSEPMSPSAHDKLAAATKAAKSAAHAAKIAAKTAKTAAANTQQAFDWEACECAFVVFNNLESRRRCLQDYRQSSRWLSRKWQPQVLHFRETIPLIVTTAPEPSNILWENLEVTDRGRFYRQFVTNLITVMLLVISCAIISAAQSTQEQFASKMPPEGLCDRSLPAVYYADTSFSWNAQKRPILWSLDWNETATCSEGTKGETRYHIAYSNEIKNDLNSTRLSYGSAYPDPERCVDPCISETSTDV</sequence>
<feature type="region of interest" description="Disordered" evidence="2">
    <location>
        <begin position="1"/>
        <end position="49"/>
    </location>
</feature>
<dbReference type="VEuPathDB" id="FungiDB:KRP23_1846"/>
<keyword evidence="1" id="KW-0175">Coiled coil</keyword>
<dbReference type="STRING" id="164328.H3H690"/>
<proteinExistence type="predicted"/>
<dbReference type="PANTHER" id="PTHR13018:SF5">
    <property type="entry name" value="RE44586P"/>
    <property type="match status" value="1"/>
</dbReference>
<feature type="compositionally biased region" description="Acidic residues" evidence="2">
    <location>
        <begin position="777"/>
        <end position="797"/>
    </location>
</feature>
<dbReference type="HOGENOM" id="CLU_250269_0_0_1"/>
<dbReference type="PANTHER" id="PTHR13018">
    <property type="entry name" value="PROBABLE MEMBRANE PROTEIN DUF221-RELATED"/>
    <property type="match status" value="1"/>
</dbReference>
<feature type="compositionally biased region" description="Basic and acidic residues" evidence="2">
    <location>
        <begin position="103"/>
        <end position="112"/>
    </location>
</feature>
<dbReference type="GO" id="GO:0005227">
    <property type="term" value="F:calcium-activated cation channel activity"/>
    <property type="evidence" value="ECO:0000318"/>
    <property type="project" value="GO_Central"/>
</dbReference>
<keyword evidence="3" id="KW-1133">Transmembrane helix</keyword>
<dbReference type="InParanoid" id="H3H690"/>
<keyword evidence="5" id="KW-1185">Reference proteome</keyword>
<dbReference type="GO" id="GO:0005886">
    <property type="term" value="C:plasma membrane"/>
    <property type="evidence" value="ECO:0000318"/>
    <property type="project" value="GO_Central"/>
</dbReference>
<dbReference type="eggNOG" id="ENOG502QZ1Z">
    <property type="taxonomic scope" value="Eukaryota"/>
</dbReference>
<evidence type="ECO:0000256" key="2">
    <source>
        <dbReference type="SAM" id="MobiDB-lite"/>
    </source>
</evidence>
<evidence type="ECO:0000313" key="4">
    <source>
        <dbReference type="EnsemblProtists" id="Phyra86184"/>
    </source>
</evidence>
<dbReference type="EMBL" id="DS566509">
    <property type="status" value="NOT_ANNOTATED_CDS"/>
    <property type="molecule type" value="Genomic_DNA"/>
</dbReference>
<evidence type="ECO:0000256" key="1">
    <source>
        <dbReference type="SAM" id="Coils"/>
    </source>
</evidence>
<accession>H3H690</accession>
<feature type="compositionally biased region" description="Polar residues" evidence="2">
    <location>
        <begin position="144"/>
        <end position="163"/>
    </location>
</feature>
<reference evidence="4" key="2">
    <citation type="submission" date="2015-06" db="UniProtKB">
        <authorList>
            <consortium name="EnsemblProtists"/>
        </authorList>
    </citation>
    <scope>IDENTIFICATION</scope>
    <source>
        <strain evidence="4">Pr102</strain>
    </source>
</reference>
<dbReference type="VEuPathDB" id="FungiDB:KRP22_11411"/>
<name>H3H690_PHYRM</name>
<evidence type="ECO:0000313" key="5">
    <source>
        <dbReference type="Proteomes" id="UP000005238"/>
    </source>
</evidence>
<keyword evidence="3" id="KW-0812">Transmembrane</keyword>
<dbReference type="VEuPathDB" id="FungiDB:KRP22_11412"/>
<feature type="compositionally biased region" description="Acidic residues" evidence="2">
    <location>
        <begin position="24"/>
        <end position="41"/>
    </location>
</feature>
<dbReference type="VEuPathDB" id="FungiDB:KRP23_1845"/>
<protein>
    <recommendedName>
        <fullName evidence="6">CSC1/OSCA1-like cytosolic domain-containing protein</fullName>
    </recommendedName>
</protein>
<reference evidence="5" key="1">
    <citation type="journal article" date="2006" name="Science">
        <title>Phytophthora genome sequences uncover evolutionary origins and mechanisms of pathogenesis.</title>
        <authorList>
            <person name="Tyler B.M."/>
            <person name="Tripathy S."/>
            <person name="Zhang X."/>
            <person name="Dehal P."/>
            <person name="Jiang R.H."/>
            <person name="Aerts A."/>
            <person name="Arredondo F.D."/>
            <person name="Baxter L."/>
            <person name="Bensasson D."/>
            <person name="Beynon J.L."/>
            <person name="Chapman J."/>
            <person name="Damasceno C.M."/>
            <person name="Dorrance A.E."/>
            <person name="Dou D."/>
            <person name="Dickerman A.W."/>
            <person name="Dubchak I.L."/>
            <person name="Garbelotto M."/>
            <person name="Gijzen M."/>
            <person name="Gordon S.G."/>
            <person name="Govers F."/>
            <person name="Grunwald N.J."/>
            <person name="Huang W."/>
            <person name="Ivors K.L."/>
            <person name="Jones R.W."/>
            <person name="Kamoun S."/>
            <person name="Krampis K."/>
            <person name="Lamour K.H."/>
            <person name="Lee M.K."/>
            <person name="McDonald W.H."/>
            <person name="Medina M."/>
            <person name="Meijer H.J."/>
            <person name="Nordberg E.K."/>
            <person name="Maclean D.J."/>
            <person name="Ospina-Giraldo M.D."/>
            <person name="Morris P.F."/>
            <person name="Phuntumart V."/>
            <person name="Putnam N.H."/>
            <person name="Rash S."/>
            <person name="Rose J.K."/>
            <person name="Sakihama Y."/>
            <person name="Salamov A.A."/>
            <person name="Savidor A."/>
            <person name="Scheuring C.F."/>
            <person name="Smith B.M."/>
            <person name="Sobral B.W."/>
            <person name="Terry A."/>
            <person name="Torto-Alalibo T.A."/>
            <person name="Win J."/>
            <person name="Xu Z."/>
            <person name="Zhang H."/>
            <person name="Grigoriev I.V."/>
            <person name="Rokhsar D.S."/>
            <person name="Boore J.L."/>
        </authorList>
    </citation>
    <scope>NUCLEOTIDE SEQUENCE [LARGE SCALE GENOMIC DNA]</scope>
    <source>
        <strain evidence="5">Pr102</strain>
    </source>
</reference>
<keyword evidence="3" id="KW-0472">Membrane</keyword>
<organism evidence="4 5">
    <name type="scientific">Phytophthora ramorum</name>
    <name type="common">Sudden oak death agent</name>
    <dbReference type="NCBI Taxonomy" id="164328"/>
    <lineage>
        <taxon>Eukaryota</taxon>
        <taxon>Sar</taxon>
        <taxon>Stramenopiles</taxon>
        <taxon>Oomycota</taxon>
        <taxon>Peronosporomycetes</taxon>
        <taxon>Peronosporales</taxon>
        <taxon>Peronosporaceae</taxon>
        <taxon>Phytophthora</taxon>
    </lineage>
</organism>
<evidence type="ECO:0008006" key="6">
    <source>
        <dbReference type="Google" id="ProtNLM"/>
    </source>
</evidence>
<feature type="compositionally biased region" description="Basic and acidic residues" evidence="2">
    <location>
        <begin position="234"/>
        <end position="249"/>
    </location>
</feature>